<evidence type="ECO:0000256" key="2">
    <source>
        <dbReference type="ARBA" id="ARBA00022614"/>
    </source>
</evidence>
<dbReference type="SUPFAM" id="SSF52047">
    <property type="entry name" value="RNI-like"/>
    <property type="match status" value="1"/>
</dbReference>
<feature type="chain" id="PRO_5042294929" description="Leucine-rich repeat-containing N-terminal plant-type domain-containing protein" evidence="8">
    <location>
        <begin position="20"/>
        <end position="558"/>
    </location>
</feature>
<evidence type="ECO:0000256" key="1">
    <source>
        <dbReference type="ARBA" id="ARBA00004167"/>
    </source>
</evidence>
<evidence type="ECO:0000256" key="6">
    <source>
        <dbReference type="ARBA" id="ARBA00022989"/>
    </source>
</evidence>
<evidence type="ECO:0000313" key="11">
    <source>
        <dbReference type="Proteomes" id="UP000834106"/>
    </source>
</evidence>
<evidence type="ECO:0000256" key="3">
    <source>
        <dbReference type="ARBA" id="ARBA00022692"/>
    </source>
</evidence>
<dbReference type="Proteomes" id="UP000834106">
    <property type="component" value="Chromosome 1"/>
</dbReference>
<dbReference type="InterPro" id="IPR001611">
    <property type="entry name" value="Leu-rich_rpt"/>
</dbReference>
<dbReference type="Pfam" id="PF08263">
    <property type="entry name" value="LRRNT_2"/>
    <property type="match status" value="1"/>
</dbReference>
<dbReference type="PANTHER" id="PTHR48060:SF21">
    <property type="entry name" value="L DOMAIN-LIKE PROTEIN"/>
    <property type="match status" value="1"/>
</dbReference>
<dbReference type="PRINTS" id="PR00019">
    <property type="entry name" value="LEURICHRPT"/>
</dbReference>
<keyword evidence="4 8" id="KW-0732">Signal</keyword>
<keyword evidence="5" id="KW-0677">Repeat</keyword>
<proteinExistence type="predicted"/>
<keyword evidence="3" id="KW-0812">Transmembrane</keyword>
<name>A0AAD1YLR5_9LAMI</name>
<gene>
    <name evidence="10" type="ORF">FPE_LOCUS1120</name>
</gene>
<dbReference type="EMBL" id="OU503036">
    <property type="protein sequence ID" value="CAI9753689.1"/>
    <property type="molecule type" value="Genomic_DNA"/>
</dbReference>
<keyword evidence="7" id="KW-0472">Membrane</keyword>
<dbReference type="PANTHER" id="PTHR48060">
    <property type="entry name" value="DNA DAMAGE-REPAIR/TOLERATION PROTEIN DRT100"/>
    <property type="match status" value="1"/>
</dbReference>
<keyword evidence="2" id="KW-0433">Leucine-rich repeat</keyword>
<dbReference type="InterPro" id="IPR013210">
    <property type="entry name" value="LRR_N_plant-typ"/>
</dbReference>
<comment type="subcellular location">
    <subcellularLocation>
        <location evidence="1">Membrane</location>
        <topology evidence="1">Single-pass membrane protein</topology>
    </subcellularLocation>
</comment>
<evidence type="ECO:0000256" key="4">
    <source>
        <dbReference type="ARBA" id="ARBA00022729"/>
    </source>
</evidence>
<dbReference type="FunFam" id="3.80.10.10:FF:000383">
    <property type="entry name" value="Leucine-rich repeat receptor protein kinase EMS1"/>
    <property type="match status" value="1"/>
</dbReference>
<dbReference type="Gene3D" id="3.80.10.10">
    <property type="entry name" value="Ribonuclease Inhibitor"/>
    <property type="match status" value="2"/>
</dbReference>
<evidence type="ECO:0000256" key="8">
    <source>
        <dbReference type="SAM" id="SignalP"/>
    </source>
</evidence>
<evidence type="ECO:0000256" key="7">
    <source>
        <dbReference type="ARBA" id="ARBA00023136"/>
    </source>
</evidence>
<organism evidence="10 11">
    <name type="scientific">Fraxinus pennsylvanica</name>
    <dbReference type="NCBI Taxonomy" id="56036"/>
    <lineage>
        <taxon>Eukaryota</taxon>
        <taxon>Viridiplantae</taxon>
        <taxon>Streptophyta</taxon>
        <taxon>Embryophyta</taxon>
        <taxon>Tracheophyta</taxon>
        <taxon>Spermatophyta</taxon>
        <taxon>Magnoliopsida</taxon>
        <taxon>eudicotyledons</taxon>
        <taxon>Gunneridae</taxon>
        <taxon>Pentapetalae</taxon>
        <taxon>asterids</taxon>
        <taxon>lamiids</taxon>
        <taxon>Lamiales</taxon>
        <taxon>Oleaceae</taxon>
        <taxon>Oleeae</taxon>
        <taxon>Fraxinus</taxon>
    </lineage>
</organism>
<accession>A0AAD1YLR5</accession>
<keyword evidence="6" id="KW-1133">Transmembrane helix</keyword>
<keyword evidence="11" id="KW-1185">Reference proteome</keyword>
<dbReference type="AlphaFoldDB" id="A0AAD1YLR5"/>
<sequence length="558" mass="61493">MLLIVVVVALSCSVYTCHGSCNLLDRDSLSLFNLSISTPYPSNWSLSADCCSWEGVGCDDSDRVNSLLLPSKGLAGTISPLIVNLSHVTELNLSRNWLSGPILDGFFTALNCLVIIDLSNNRLSGNLSDSNKLMNTVTTVDLSSNRFYGTIQPSFLQPALNLQRFDVSNSSFSGPIPSSLRRFSLQSIILISPTMTLEIQRADFNNLSGHIPSDIYKVSALQELYFPANKLSGKMDGSIDNLVNLRTLALYGNEFTGKIPQDIGSLSSLEHLLLHINQLNGTLPQSLIKCTRLTMLHLRLNFLEGELSSFDFSKFIKLISIDLGNNFFTGRLPATLFSCKNLTYIRLATNSINGEILPDIMALQSLSFLYLSNSSLNNVTSAIRFLTGCKNLSTLDLSKNFHSESLPDNENLPNGASILQYNDLSYLPPAIYLGSYRISGTIPIDIGQLKFIVVLNLSNNNFSGSIPDSISNLTNLEKLELSGNHLSGEIPASFKNLNFLSFFSAAYNNLQGRIPVGGQFDHFQVQALKEIQGCAVEFWSGHAHPHEQLREEKTRKRK</sequence>
<dbReference type="InterPro" id="IPR032675">
    <property type="entry name" value="LRR_dom_sf"/>
</dbReference>
<protein>
    <recommendedName>
        <fullName evidence="9">Leucine-rich repeat-containing N-terminal plant-type domain-containing protein</fullName>
    </recommendedName>
</protein>
<dbReference type="Pfam" id="PF00560">
    <property type="entry name" value="LRR_1"/>
    <property type="match status" value="5"/>
</dbReference>
<evidence type="ECO:0000256" key="5">
    <source>
        <dbReference type="ARBA" id="ARBA00022737"/>
    </source>
</evidence>
<dbReference type="GO" id="GO:0016020">
    <property type="term" value="C:membrane"/>
    <property type="evidence" value="ECO:0007669"/>
    <property type="project" value="UniProtKB-SubCell"/>
</dbReference>
<feature type="signal peptide" evidence="8">
    <location>
        <begin position="1"/>
        <end position="19"/>
    </location>
</feature>
<evidence type="ECO:0000259" key="9">
    <source>
        <dbReference type="Pfam" id="PF08263"/>
    </source>
</evidence>
<evidence type="ECO:0000313" key="10">
    <source>
        <dbReference type="EMBL" id="CAI9753689.1"/>
    </source>
</evidence>
<dbReference type="FunFam" id="3.80.10.10:FF:000129">
    <property type="entry name" value="Leucine-rich repeat receptor-like kinase"/>
    <property type="match status" value="1"/>
</dbReference>
<reference evidence="10" key="1">
    <citation type="submission" date="2023-05" db="EMBL/GenBank/DDBJ databases">
        <authorList>
            <person name="Huff M."/>
        </authorList>
    </citation>
    <scope>NUCLEOTIDE SEQUENCE</scope>
</reference>
<feature type="domain" description="Leucine-rich repeat-containing N-terminal plant-type" evidence="9">
    <location>
        <begin position="25"/>
        <end position="59"/>
    </location>
</feature>
<dbReference type="SUPFAM" id="SSF52058">
    <property type="entry name" value="L domain-like"/>
    <property type="match status" value="1"/>
</dbReference>
<dbReference type="InterPro" id="IPR053211">
    <property type="entry name" value="DNA_repair-toleration"/>
</dbReference>
<dbReference type="FunFam" id="3.80.10.10:FF:000095">
    <property type="entry name" value="LRR receptor-like serine/threonine-protein kinase GSO1"/>
    <property type="match status" value="1"/>
</dbReference>